<evidence type="ECO:0000313" key="4">
    <source>
        <dbReference type="EMBL" id="KAJ1208522.1"/>
    </source>
</evidence>
<proteinExistence type="inferred from homology"/>
<evidence type="ECO:0000313" key="5">
    <source>
        <dbReference type="Proteomes" id="UP001066276"/>
    </source>
</evidence>
<dbReference type="GO" id="GO:0005829">
    <property type="term" value="C:cytosol"/>
    <property type="evidence" value="ECO:0007669"/>
    <property type="project" value="TreeGrafter"/>
</dbReference>
<dbReference type="InterPro" id="IPR002934">
    <property type="entry name" value="Polymerase_NTP_transf_dom"/>
</dbReference>
<evidence type="ECO:0000259" key="3">
    <source>
        <dbReference type="PROSITE" id="PS00028"/>
    </source>
</evidence>
<dbReference type="PANTHER" id="PTHR11258:SF21">
    <property type="entry name" value="C2H2-TYPE DOMAIN-CONTAINING PROTEIN"/>
    <property type="match status" value="1"/>
</dbReference>
<dbReference type="SUPFAM" id="SSF81631">
    <property type="entry name" value="PAP/OAS1 substrate-binding domain"/>
    <property type="match status" value="1"/>
</dbReference>
<dbReference type="PROSITE" id="PS00028">
    <property type="entry name" value="ZINC_FINGER_C2H2_1"/>
    <property type="match status" value="1"/>
</dbReference>
<gene>
    <name evidence="4" type="ORF">NDU88_003906</name>
</gene>
<dbReference type="Gene3D" id="1.10.1410.20">
    <property type="entry name" value="2'-5'-oligoadenylate synthetase 1, domain 2"/>
    <property type="match status" value="1"/>
</dbReference>
<name>A0AAV7W3R2_PLEWA</name>
<reference evidence="4" key="1">
    <citation type="journal article" date="2022" name="bioRxiv">
        <title>Sequencing and chromosome-scale assembly of the giantPleurodeles waltlgenome.</title>
        <authorList>
            <person name="Brown T."/>
            <person name="Elewa A."/>
            <person name="Iarovenko S."/>
            <person name="Subramanian E."/>
            <person name="Araus A.J."/>
            <person name="Petzold A."/>
            <person name="Susuki M."/>
            <person name="Suzuki K.-i.T."/>
            <person name="Hayashi T."/>
            <person name="Toyoda A."/>
            <person name="Oliveira C."/>
            <person name="Osipova E."/>
            <person name="Leigh N.D."/>
            <person name="Simon A."/>
            <person name="Yun M.H."/>
        </authorList>
    </citation>
    <scope>NUCLEOTIDE SEQUENCE</scope>
    <source>
        <strain evidence="4">20211129_DDA</strain>
        <tissue evidence="4">Liver</tissue>
    </source>
</reference>
<dbReference type="PANTHER" id="PTHR11258">
    <property type="entry name" value="2-5 OLIGOADENYLATE SYNTHETASE"/>
    <property type="match status" value="1"/>
</dbReference>
<organism evidence="4 5">
    <name type="scientific">Pleurodeles waltl</name>
    <name type="common">Iberian ribbed newt</name>
    <dbReference type="NCBI Taxonomy" id="8319"/>
    <lineage>
        <taxon>Eukaryota</taxon>
        <taxon>Metazoa</taxon>
        <taxon>Chordata</taxon>
        <taxon>Craniata</taxon>
        <taxon>Vertebrata</taxon>
        <taxon>Euteleostomi</taxon>
        <taxon>Amphibia</taxon>
        <taxon>Batrachia</taxon>
        <taxon>Caudata</taxon>
        <taxon>Salamandroidea</taxon>
        <taxon>Salamandridae</taxon>
        <taxon>Pleurodelinae</taxon>
        <taxon>Pleurodeles</taxon>
    </lineage>
</organism>
<keyword evidence="5" id="KW-1185">Reference proteome</keyword>
<dbReference type="InterPro" id="IPR013087">
    <property type="entry name" value="Znf_C2H2_type"/>
</dbReference>
<dbReference type="GO" id="GO:0003725">
    <property type="term" value="F:double-stranded RNA binding"/>
    <property type="evidence" value="ECO:0007669"/>
    <property type="project" value="TreeGrafter"/>
</dbReference>
<dbReference type="InterPro" id="IPR043519">
    <property type="entry name" value="NT_sf"/>
</dbReference>
<dbReference type="Pfam" id="PF10421">
    <property type="entry name" value="OAS1_C"/>
    <property type="match status" value="1"/>
</dbReference>
<protein>
    <recommendedName>
        <fullName evidence="3">C2H2-type domain-containing protein</fullName>
    </recommendedName>
</protein>
<dbReference type="Proteomes" id="UP001066276">
    <property type="component" value="Chromosome 1_2"/>
</dbReference>
<dbReference type="GO" id="GO:0005654">
    <property type="term" value="C:nucleoplasm"/>
    <property type="evidence" value="ECO:0007669"/>
    <property type="project" value="TreeGrafter"/>
</dbReference>
<dbReference type="SMART" id="SM00355">
    <property type="entry name" value="ZnF_C2H2"/>
    <property type="match status" value="2"/>
</dbReference>
<evidence type="ECO:0000256" key="1">
    <source>
        <dbReference type="ARBA" id="ARBA00009526"/>
    </source>
</evidence>
<dbReference type="GO" id="GO:0001730">
    <property type="term" value="F:2'-5'-oligoadenylate synthetase activity"/>
    <property type="evidence" value="ECO:0007669"/>
    <property type="project" value="TreeGrafter"/>
</dbReference>
<dbReference type="AlphaFoldDB" id="A0AAV7W3R2"/>
<dbReference type="Gene3D" id="3.30.460.10">
    <property type="entry name" value="Beta Polymerase, domain 2"/>
    <property type="match status" value="1"/>
</dbReference>
<feature type="region of interest" description="Disordered" evidence="2">
    <location>
        <begin position="1"/>
        <end position="21"/>
    </location>
</feature>
<dbReference type="PROSITE" id="PS50152">
    <property type="entry name" value="25A_SYNTH_3"/>
    <property type="match status" value="1"/>
</dbReference>
<accession>A0AAV7W3R2</accession>
<comment type="similarity">
    <text evidence="1">Belongs to the 2-5A synthase family.</text>
</comment>
<dbReference type="SUPFAM" id="SSF81301">
    <property type="entry name" value="Nucleotidyltransferase"/>
    <property type="match status" value="1"/>
</dbReference>
<sequence>MCGIQLPYDTGRETQRQGRGLSWNGETMSNVKLCACEQCDALFGSPLGLKFHFRAAHLSNASCGQCGAEFCKDSRRQQEQLAHGRMSAPQQPFPSRSHLKRPTQFVAPETCVSCRMCQRKSGTVHSRQRHEKRDHHFTASKRAQMSTGYPSDSILYYKSPKQLKEFIETSLLPVPEALRPACESELEAVICVIRECFPLPVTRLTKGGSYVKGTDTQDWSDIDLVLFTDAFGSLEDCKENLTEVLKGLEKRLKRSSLASRIMMERRTPFALRFQFNCYKNTHIHHFDVMPCYDALGLNPSKGSKRSLYYKLYQSIDSEEVQLYAMCLLQYQVEFVKTSTPNVKTLIRLVKHWLQTSFAMSTDDNKFRRLPSSYAMELISIYIWQLARKPIFFSLHQGFRAVLKLLTHYSDICIIWYEQYSPNLRFLRKANHLQARPFILDPANPTFNVCENSNAWDEVAHVARLSLIKPLFNGVPAKEPWLFTNNW</sequence>
<feature type="region of interest" description="Disordered" evidence="2">
    <location>
        <begin position="78"/>
        <end position="98"/>
    </location>
</feature>
<dbReference type="GO" id="GO:0016020">
    <property type="term" value="C:membrane"/>
    <property type="evidence" value="ECO:0007669"/>
    <property type="project" value="TreeGrafter"/>
</dbReference>
<evidence type="ECO:0000256" key="2">
    <source>
        <dbReference type="SAM" id="MobiDB-lite"/>
    </source>
</evidence>
<comment type="caution">
    <text evidence="4">The sequence shown here is derived from an EMBL/GenBank/DDBJ whole genome shotgun (WGS) entry which is preliminary data.</text>
</comment>
<feature type="domain" description="C2H2-type" evidence="3">
    <location>
        <begin position="34"/>
        <end position="57"/>
    </location>
</feature>
<dbReference type="Pfam" id="PF01909">
    <property type="entry name" value="NTP_transf_2"/>
    <property type="match status" value="1"/>
</dbReference>
<dbReference type="InterPro" id="IPR018952">
    <property type="entry name" value="2-5-oligoAdlate_synth_1_dom2/C"/>
</dbReference>
<dbReference type="EMBL" id="JANPWB010000002">
    <property type="protein sequence ID" value="KAJ1208522.1"/>
    <property type="molecule type" value="Genomic_DNA"/>
</dbReference>